<evidence type="ECO:0000259" key="1">
    <source>
        <dbReference type="PROSITE" id="PS50994"/>
    </source>
</evidence>
<keyword evidence="3" id="KW-1185">Reference proteome</keyword>
<proteinExistence type="predicted"/>
<dbReference type="AlphaFoldDB" id="A0AAW2ZPR8"/>
<dbReference type="InterPro" id="IPR001584">
    <property type="entry name" value="Integrase_cat-core"/>
</dbReference>
<dbReference type="PANTHER" id="PTHR37984">
    <property type="entry name" value="PROTEIN CBG26694"/>
    <property type="match status" value="1"/>
</dbReference>
<feature type="non-terminal residue" evidence="2">
    <location>
        <position position="208"/>
    </location>
</feature>
<dbReference type="InterPro" id="IPR036397">
    <property type="entry name" value="RNaseH_sf"/>
</dbReference>
<dbReference type="Proteomes" id="UP001431209">
    <property type="component" value="Unassembled WGS sequence"/>
</dbReference>
<dbReference type="SUPFAM" id="SSF53098">
    <property type="entry name" value="Ribonuclease H-like"/>
    <property type="match status" value="1"/>
</dbReference>
<dbReference type="EMBL" id="JAOPGA020001807">
    <property type="protein sequence ID" value="KAL0491465.1"/>
    <property type="molecule type" value="Genomic_DNA"/>
</dbReference>
<reference evidence="2 3" key="1">
    <citation type="submission" date="2024-03" db="EMBL/GenBank/DDBJ databases">
        <title>The Acrasis kona genome and developmental transcriptomes reveal deep origins of eukaryotic multicellular pathways.</title>
        <authorList>
            <person name="Sheikh S."/>
            <person name="Fu C.-J."/>
            <person name="Brown M.W."/>
            <person name="Baldauf S.L."/>
        </authorList>
    </citation>
    <scope>NUCLEOTIDE SEQUENCE [LARGE SCALE GENOMIC DNA]</scope>
    <source>
        <strain evidence="2 3">ATCC MYA-3509</strain>
    </source>
</reference>
<evidence type="ECO:0000313" key="3">
    <source>
        <dbReference type="Proteomes" id="UP001431209"/>
    </source>
</evidence>
<sequence length="208" mass="23008">MFNSKHANKMVSALKSVLERTPGLVITDAVIHSDNGTEFKNKFMTVMITGLGSRQVFSAVYHPQTQGLVEKLNGTIKLSLLQKADGDGAWSVCYEQVLIDYNNTKHSTIGMSPNEAVNKCVRKLTLNVNGATLEDVLNEDAMVKKNIEMVKERTIKCANKANKAHLKGKDIASLKVGDRVVVRLPKRYRKKNESQFPRSGKIHQIGAG</sequence>
<gene>
    <name evidence="2" type="ORF">AKO1_003556</name>
</gene>
<dbReference type="GO" id="GO:0015074">
    <property type="term" value="P:DNA integration"/>
    <property type="evidence" value="ECO:0007669"/>
    <property type="project" value="InterPro"/>
</dbReference>
<feature type="domain" description="Integrase catalytic" evidence="1">
    <location>
        <begin position="1"/>
        <end position="121"/>
    </location>
</feature>
<dbReference type="InterPro" id="IPR050951">
    <property type="entry name" value="Retrovirus_Pol_polyprotein"/>
</dbReference>
<dbReference type="InterPro" id="IPR012337">
    <property type="entry name" value="RNaseH-like_sf"/>
</dbReference>
<dbReference type="PROSITE" id="PS50994">
    <property type="entry name" value="INTEGRASE"/>
    <property type="match status" value="1"/>
</dbReference>
<dbReference type="GO" id="GO:0003676">
    <property type="term" value="F:nucleic acid binding"/>
    <property type="evidence" value="ECO:0007669"/>
    <property type="project" value="InterPro"/>
</dbReference>
<dbReference type="Gene3D" id="3.30.420.10">
    <property type="entry name" value="Ribonuclease H-like superfamily/Ribonuclease H"/>
    <property type="match status" value="1"/>
</dbReference>
<accession>A0AAW2ZPR8</accession>
<dbReference type="PANTHER" id="PTHR37984:SF5">
    <property type="entry name" value="PROTEIN NYNRIN-LIKE"/>
    <property type="match status" value="1"/>
</dbReference>
<comment type="caution">
    <text evidence="2">The sequence shown here is derived from an EMBL/GenBank/DDBJ whole genome shotgun (WGS) entry which is preliminary data.</text>
</comment>
<name>A0AAW2ZPR8_9EUKA</name>
<organism evidence="2 3">
    <name type="scientific">Acrasis kona</name>
    <dbReference type="NCBI Taxonomy" id="1008807"/>
    <lineage>
        <taxon>Eukaryota</taxon>
        <taxon>Discoba</taxon>
        <taxon>Heterolobosea</taxon>
        <taxon>Tetramitia</taxon>
        <taxon>Eutetramitia</taxon>
        <taxon>Acrasidae</taxon>
        <taxon>Acrasis</taxon>
    </lineage>
</organism>
<protein>
    <recommendedName>
        <fullName evidence="1">Integrase catalytic domain-containing protein</fullName>
    </recommendedName>
</protein>
<evidence type="ECO:0000313" key="2">
    <source>
        <dbReference type="EMBL" id="KAL0491465.1"/>
    </source>
</evidence>